<evidence type="ECO:0000313" key="2">
    <source>
        <dbReference type="EMBL" id="KGX87717.1"/>
    </source>
</evidence>
<reference evidence="2 3" key="1">
    <citation type="submission" date="2013-08" db="EMBL/GenBank/DDBJ databases">
        <authorList>
            <person name="Huang J."/>
            <person name="Wang G."/>
        </authorList>
    </citation>
    <scope>NUCLEOTIDE SEQUENCE [LARGE SCALE GENOMIC DNA]</scope>
    <source>
        <strain evidence="2 3">JSM 072002</strain>
    </source>
</reference>
<proteinExistence type="predicted"/>
<evidence type="ECO:0000313" key="3">
    <source>
        <dbReference type="Proteomes" id="UP000030401"/>
    </source>
</evidence>
<feature type="transmembrane region" description="Helical" evidence="1">
    <location>
        <begin position="30"/>
        <end position="48"/>
    </location>
</feature>
<organism evidence="2 3">
    <name type="scientific">Pontibacillus litoralis JSM 072002</name>
    <dbReference type="NCBI Taxonomy" id="1385512"/>
    <lineage>
        <taxon>Bacteria</taxon>
        <taxon>Bacillati</taxon>
        <taxon>Bacillota</taxon>
        <taxon>Bacilli</taxon>
        <taxon>Bacillales</taxon>
        <taxon>Bacillaceae</taxon>
        <taxon>Pontibacillus</taxon>
    </lineage>
</organism>
<keyword evidence="1" id="KW-0472">Membrane</keyword>
<comment type="caution">
    <text evidence="2">The sequence shown here is derived from an EMBL/GenBank/DDBJ whole genome shotgun (WGS) entry which is preliminary data.</text>
</comment>
<dbReference type="EMBL" id="AVPG01000005">
    <property type="protein sequence ID" value="KGX87717.1"/>
    <property type="molecule type" value="Genomic_DNA"/>
</dbReference>
<keyword evidence="3" id="KW-1185">Reference proteome</keyword>
<protein>
    <submittedName>
        <fullName evidence="2">Uncharacterized protein</fullName>
    </submittedName>
</protein>
<keyword evidence="1" id="KW-0812">Transmembrane</keyword>
<name>A0A0A5HVP3_9BACI</name>
<dbReference type="Proteomes" id="UP000030401">
    <property type="component" value="Unassembled WGS sequence"/>
</dbReference>
<evidence type="ECO:0000256" key="1">
    <source>
        <dbReference type="SAM" id="Phobius"/>
    </source>
</evidence>
<dbReference type="RefSeq" id="WP_036833085.1">
    <property type="nucleotide sequence ID" value="NZ_AVPG01000005.1"/>
</dbReference>
<keyword evidence="1" id="KW-1133">Transmembrane helix</keyword>
<dbReference type="AlphaFoldDB" id="A0A0A5HVP3"/>
<gene>
    <name evidence="2" type="ORF">N784_13955</name>
</gene>
<feature type="transmembrane region" description="Helical" evidence="1">
    <location>
        <begin position="7"/>
        <end position="24"/>
    </location>
</feature>
<accession>A0A0A5HVP3</accession>
<sequence>MRISPLIWLLITTLALVFNFLGLLRLVPIFITMPILFIAIYFTIFSFTHQKTFKGLR</sequence>
<dbReference type="eggNOG" id="ENOG502ZEBK">
    <property type="taxonomic scope" value="Bacteria"/>
</dbReference>